<evidence type="ECO:0000313" key="10">
    <source>
        <dbReference type="Proteomes" id="UP000028501"/>
    </source>
</evidence>
<dbReference type="GeneID" id="24795770"/>
<sequence length="342" mass="38942">MRDVVRFINPYDPGLFPEDFPDKEVVNLSSNENPYEPSEEVREAYLRAVKYIPRYPKADYARLKKALAEYTGFEVENIAVGCGASELISCICNVLLEELDRVVIPMPSYTLYSIYAMLRSASISFPVFEGYRVDPDVIAEERPKLVFLCSPNNPTGNSLSREIVQKVAESAEYVVLDEAYVEFSDDSKIEMVRDYNNLIVLRSFSKFFGLAGMRVGYAVCSAEIAEAIEKVRLPFGISYPAVETAIAALRSLDYYKKVRDRIVRERERLIEKLKEIEWLEVYPSDANFVLVKANKEGVVEKLAEKGFIVRDASVMGLEGLYIRITVGKREDNDRLIEALREI</sequence>
<accession>A0A075WII2</accession>
<comment type="catalytic activity">
    <reaction evidence="7">
        <text>L-histidinol phosphate + 2-oxoglutarate = 3-(imidazol-4-yl)-2-oxopropyl phosphate + L-glutamate</text>
        <dbReference type="Rhea" id="RHEA:23744"/>
        <dbReference type="ChEBI" id="CHEBI:16810"/>
        <dbReference type="ChEBI" id="CHEBI:29985"/>
        <dbReference type="ChEBI" id="CHEBI:57766"/>
        <dbReference type="ChEBI" id="CHEBI:57980"/>
        <dbReference type="EC" id="2.6.1.9"/>
    </reaction>
</comment>
<comment type="cofactor">
    <cofactor evidence="1 7">
        <name>pyridoxal 5'-phosphate</name>
        <dbReference type="ChEBI" id="CHEBI:597326"/>
    </cofactor>
</comment>
<dbReference type="HOGENOM" id="CLU_017584_3_1_2"/>
<dbReference type="GO" id="GO:0000105">
    <property type="term" value="P:L-histidine biosynthetic process"/>
    <property type="evidence" value="ECO:0007669"/>
    <property type="project" value="UniProtKB-UniRule"/>
</dbReference>
<evidence type="ECO:0000259" key="8">
    <source>
        <dbReference type="Pfam" id="PF00155"/>
    </source>
</evidence>
<dbReference type="RefSeq" id="WP_010879516.1">
    <property type="nucleotide sequence ID" value="NZ_CP006577.1"/>
</dbReference>
<dbReference type="CDD" id="cd00609">
    <property type="entry name" value="AAT_like"/>
    <property type="match status" value="1"/>
</dbReference>
<dbReference type="InterPro" id="IPR005861">
    <property type="entry name" value="HisP_aminotrans"/>
</dbReference>
<keyword evidence="6 7" id="KW-0368">Histidine biosynthesis</keyword>
<feature type="modified residue" description="N6-(pyridoxal phosphate)lysine" evidence="7">
    <location>
        <position position="206"/>
    </location>
</feature>
<protein>
    <recommendedName>
        <fullName evidence="7">Histidinol-phosphate aminotransferase</fullName>
        <ecNumber evidence="7">2.6.1.9</ecNumber>
    </recommendedName>
    <alternativeName>
        <fullName evidence="7">Imidazole acetol-phosphate transaminase</fullName>
    </alternativeName>
</protein>
<evidence type="ECO:0000256" key="3">
    <source>
        <dbReference type="ARBA" id="ARBA00022605"/>
    </source>
</evidence>
<evidence type="ECO:0000256" key="7">
    <source>
        <dbReference type="HAMAP-Rule" id="MF_01023"/>
    </source>
</evidence>
<dbReference type="HAMAP" id="MF_01023">
    <property type="entry name" value="HisC_aminotrans_2"/>
    <property type="match status" value="1"/>
</dbReference>
<dbReference type="EC" id="2.6.1.9" evidence="7"/>
<dbReference type="AlphaFoldDB" id="A0A075WII2"/>
<dbReference type="Gene3D" id="3.40.640.10">
    <property type="entry name" value="Type I PLP-dependent aspartate aminotransferase-like (Major domain)"/>
    <property type="match status" value="1"/>
</dbReference>
<keyword evidence="3 7" id="KW-0028">Amino-acid biosynthesis</keyword>
<evidence type="ECO:0000256" key="4">
    <source>
        <dbReference type="ARBA" id="ARBA00022679"/>
    </source>
</evidence>
<comment type="similarity">
    <text evidence="7">Belongs to the class-II pyridoxal-phosphate-dependent aminotransferase family. Histidinol-phosphate aminotransferase subfamily.</text>
</comment>
<organism evidence="9 10">
    <name type="scientific">Archaeoglobus fulgidus DSM 8774</name>
    <dbReference type="NCBI Taxonomy" id="1344584"/>
    <lineage>
        <taxon>Archaea</taxon>
        <taxon>Methanobacteriati</taxon>
        <taxon>Methanobacteriota</taxon>
        <taxon>Archaeoglobi</taxon>
        <taxon>Archaeoglobales</taxon>
        <taxon>Archaeoglobaceae</taxon>
        <taxon>Archaeoglobus</taxon>
    </lineage>
</organism>
<dbReference type="Pfam" id="PF00155">
    <property type="entry name" value="Aminotran_1_2"/>
    <property type="match status" value="1"/>
</dbReference>
<dbReference type="SUPFAM" id="SSF53383">
    <property type="entry name" value="PLP-dependent transferases"/>
    <property type="match status" value="1"/>
</dbReference>
<dbReference type="Gene3D" id="3.90.1150.10">
    <property type="entry name" value="Aspartate Aminotransferase, domain 1"/>
    <property type="match status" value="1"/>
</dbReference>
<dbReference type="InterPro" id="IPR004838">
    <property type="entry name" value="NHTrfase_class1_PyrdxlP-BS"/>
</dbReference>
<keyword evidence="2 7" id="KW-0032">Aminotransferase</keyword>
<dbReference type="InterPro" id="IPR015424">
    <property type="entry name" value="PyrdxlP-dep_Trfase"/>
</dbReference>
<dbReference type="KEGG" id="afg:AFULGI_00022890"/>
<comment type="pathway">
    <text evidence="7">Amino-acid biosynthesis; L-histidine biosynthesis; L-histidine from 5-phospho-alpha-D-ribose 1-diphosphate: step 7/9.</text>
</comment>
<keyword evidence="4 7" id="KW-0808">Transferase</keyword>
<reference evidence="9 10" key="1">
    <citation type="submission" date="2013-07" db="EMBL/GenBank/DDBJ databases">
        <title>Genome of Archaeoglobus fulgidus.</title>
        <authorList>
            <person name="Fiebig A."/>
            <person name="Birkeland N.-K."/>
        </authorList>
    </citation>
    <scope>NUCLEOTIDE SEQUENCE [LARGE SCALE GENOMIC DNA]</scope>
    <source>
        <strain evidence="9 10">DSM 8774</strain>
    </source>
</reference>
<dbReference type="PROSITE" id="PS00105">
    <property type="entry name" value="AA_TRANSFER_CLASS_1"/>
    <property type="match status" value="1"/>
</dbReference>
<dbReference type="UniPathway" id="UPA00031">
    <property type="reaction ID" value="UER00012"/>
</dbReference>
<dbReference type="InterPro" id="IPR015422">
    <property type="entry name" value="PyrdxlP-dep_Trfase_small"/>
</dbReference>
<evidence type="ECO:0000256" key="5">
    <source>
        <dbReference type="ARBA" id="ARBA00022898"/>
    </source>
</evidence>
<dbReference type="EMBL" id="CP006577">
    <property type="protein sequence ID" value="AIG99014.1"/>
    <property type="molecule type" value="Genomic_DNA"/>
</dbReference>
<keyword evidence="5 7" id="KW-0663">Pyridoxal phosphate</keyword>
<evidence type="ECO:0000313" key="9">
    <source>
        <dbReference type="EMBL" id="AIG99014.1"/>
    </source>
</evidence>
<dbReference type="PANTHER" id="PTHR42885">
    <property type="entry name" value="HISTIDINOL-PHOSPHATE AMINOTRANSFERASE-RELATED"/>
    <property type="match status" value="1"/>
</dbReference>
<evidence type="ECO:0000256" key="2">
    <source>
        <dbReference type="ARBA" id="ARBA00022576"/>
    </source>
</evidence>
<feature type="domain" description="Aminotransferase class I/classII large" evidence="8">
    <location>
        <begin position="24"/>
        <end position="339"/>
    </location>
</feature>
<dbReference type="GO" id="GO:0030170">
    <property type="term" value="F:pyridoxal phosphate binding"/>
    <property type="evidence" value="ECO:0007669"/>
    <property type="project" value="InterPro"/>
</dbReference>
<proteinExistence type="inferred from homology"/>
<dbReference type="GO" id="GO:0004400">
    <property type="term" value="F:histidinol-phosphate transaminase activity"/>
    <property type="evidence" value="ECO:0007669"/>
    <property type="project" value="UniProtKB-UniRule"/>
</dbReference>
<dbReference type="InterPro" id="IPR004839">
    <property type="entry name" value="Aminotransferase_I/II_large"/>
</dbReference>
<dbReference type="PANTHER" id="PTHR42885:SF2">
    <property type="entry name" value="HISTIDINOL-PHOSPHATE AMINOTRANSFERASE"/>
    <property type="match status" value="1"/>
</dbReference>
<dbReference type="Proteomes" id="UP000028501">
    <property type="component" value="Chromosome"/>
</dbReference>
<dbReference type="SMR" id="A0A075WII2"/>
<evidence type="ECO:0000256" key="1">
    <source>
        <dbReference type="ARBA" id="ARBA00001933"/>
    </source>
</evidence>
<dbReference type="InterPro" id="IPR015421">
    <property type="entry name" value="PyrdxlP-dep_Trfase_major"/>
</dbReference>
<name>A0A075WII2_ARCFL</name>
<evidence type="ECO:0000256" key="6">
    <source>
        <dbReference type="ARBA" id="ARBA00023102"/>
    </source>
</evidence>
<gene>
    <name evidence="7" type="primary">hisC</name>
    <name evidence="9" type="ORF">AFULGI_00022890</name>
</gene>
<dbReference type="NCBIfam" id="TIGR01141">
    <property type="entry name" value="hisC"/>
    <property type="match status" value="1"/>
</dbReference>